<dbReference type="SUPFAM" id="SSF57802">
    <property type="entry name" value="Rubredoxin-like"/>
    <property type="match status" value="1"/>
</dbReference>
<evidence type="ECO:0000313" key="8">
    <source>
        <dbReference type="EMBL" id="MBL4932488.1"/>
    </source>
</evidence>
<dbReference type="PROSITE" id="PS50903">
    <property type="entry name" value="RUBREDOXIN_LIKE"/>
    <property type="match status" value="1"/>
</dbReference>
<evidence type="ECO:0000313" key="9">
    <source>
        <dbReference type="Proteomes" id="UP000623681"/>
    </source>
</evidence>
<dbReference type="GO" id="GO:0016491">
    <property type="term" value="F:oxidoreductase activity"/>
    <property type="evidence" value="ECO:0007669"/>
    <property type="project" value="InterPro"/>
</dbReference>
<evidence type="ECO:0000259" key="7">
    <source>
        <dbReference type="PROSITE" id="PS50905"/>
    </source>
</evidence>
<dbReference type="Pfam" id="PF21349">
    <property type="entry name" value="RUBY_RBDX"/>
    <property type="match status" value="1"/>
</dbReference>
<dbReference type="Gene3D" id="2.20.28.10">
    <property type="match status" value="1"/>
</dbReference>
<dbReference type="PROSITE" id="PS50905">
    <property type="entry name" value="FERRITIN_LIKE"/>
    <property type="match status" value="1"/>
</dbReference>
<feature type="domain" description="Rubredoxin-like" evidence="6">
    <location>
        <begin position="156"/>
        <end position="190"/>
    </location>
</feature>
<dbReference type="EMBL" id="JAESWA010000022">
    <property type="protein sequence ID" value="MBL4932488.1"/>
    <property type="molecule type" value="Genomic_DNA"/>
</dbReference>
<dbReference type="NCBIfam" id="NF045767">
    <property type="entry name" value="RuberyRbr"/>
    <property type="match status" value="1"/>
</dbReference>
<dbReference type="FunFam" id="2.20.28.10:FF:000018">
    <property type="entry name" value="Rubrerythrin"/>
    <property type="match status" value="1"/>
</dbReference>
<dbReference type="InterPro" id="IPR048574">
    <property type="entry name" value="RUBY_RBDX"/>
</dbReference>
<keyword evidence="5" id="KW-0408">Iron</keyword>
<dbReference type="GO" id="GO:0005506">
    <property type="term" value="F:iron ion binding"/>
    <property type="evidence" value="ECO:0007669"/>
    <property type="project" value="InterPro"/>
</dbReference>
<dbReference type="PANTHER" id="PTHR43865">
    <property type="entry name" value="RUBRERYTHRIN-RELATED"/>
    <property type="match status" value="1"/>
</dbReference>
<evidence type="ECO:0000256" key="5">
    <source>
        <dbReference type="ARBA" id="ARBA00023004"/>
    </source>
</evidence>
<evidence type="ECO:0000256" key="2">
    <source>
        <dbReference type="ARBA" id="ARBA00022448"/>
    </source>
</evidence>
<name>A0A937K5E6_9CLOT</name>
<proteinExistence type="predicted"/>
<dbReference type="RefSeq" id="WP_202767842.1">
    <property type="nucleotide sequence ID" value="NZ_JAESWA010000022.1"/>
</dbReference>
<dbReference type="SUPFAM" id="SSF47240">
    <property type="entry name" value="Ferritin-like"/>
    <property type="match status" value="1"/>
</dbReference>
<feature type="domain" description="Ferritin-like diiron" evidence="7">
    <location>
        <begin position="2"/>
        <end position="149"/>
    </location>
</feature>
<dbReference type="InterPro" id="IPR024934">
    <property type="entry name" value="Rubredoxin-like_dom"/>
</dbReference>
<comment type="caution">
    <text evidence="8">The sequence shown here is derived from an EMBL/GenBank/DDBJ whole genome shotgun (WGS) entry which is preliminary data.</text>
</comment>
<protein>
    <submittedName>
        <fullName evidence="8">Rubrerythrin family protein</fullName>
    </submittedName>
</protein>
<accession>A0A937K5E6</accession>
<comment type="cofactor">
    <cofactor evidence="1">
        <name>Fe(3+)</name>
        <dbReference type="ChEBI" id="CHEBI:29034"/>
    </cofactor>
</comment>
<evidence type="ECO:0000256" key="1">
    <source>
        <dbReference type="ARBA" id="ARBA00001965"/>
    </source>
</evidence>
<gene>
    <name evidence="8" type="ORF">JK634_11765</name>
</gene>
<keyword evidence="9" id="KW-1185">Reference proteome</keyword>
<dbReference type="Pfam" id="PF02915">
    <property type="entry name" value="Rubrerythrin"/>
    <property type="match status" value="1"/>
</dbReference>
<organism evidence="8 9">
    <name type="scientific">Clostridium paridis</name>
    <dbReference type="NCBI Taxonomy" id="2803863"/>
    <lineage>
        <taxon>Bacteria</taxon>
        <taxon>Bacillati</taxon>
        <taxon>Bacillota</taxon>
        <taxon>Clostridia</taxon>
        <taxon>Eubacteriales</taxon>
        <taxon>Clostridiaceae</taxon>
        <taxon>Clostridium</taxon>
    </lineage>
</organism>
<keyword evidence="2" id="KW-0813">Transport</keyword>
<dbReference type="Gene3D" id="1.20.1260.10">
    <property type="match status" value="1"/>
</dbReference>
<evidence type="ECO:0000259" key="6">
    <source>
        <dbReference type="PROSITE" id="PS50903"/>
    </source>
</evidence>
<dbReference type="PANTHER" id="PTHR43865:SF1">
    <property type="entry name" value="RUBRERYTHRIN-RELATED"/>
    <property type="match status" value="1"/>
</dbReference>
<dbReference type="CDD" id="cd01041">
    <property type="entry name" value="Rubrerythrin"/>
    <property type="match status" value="1"/>
</dbReference>
<dbReference type="AlphaFoldDB" id="A0A937K5E6"/>
<reference evidence="8" key="1">
    <citation type="submission" date="2021-01" db="EMBL/GenBank/DDBJ databases">
        <title>Genome public.</title>
        <authorList>
            <person name="Liu C."/>
            <person name="Sun Q."/>
        </authorList>
    </citation>
    <scope>NUCLEOTIDE SEQUENCE</scope>
    <source>
        <strain evidence="8">YIM B02565</strain>
    </source>
</reference>
<dbReference type="InterPro" id="IPR003251">
    <property type="entry name" value="Rr_diiron-bd_dom"/>
</dbReference>
<dbReference type="CDD" id="cd00729">
    <property type="entry name" value="rubredoxin_SM"/>
    <property type="match status" value="1"/>
</dbReference>
<dbReference type="Proteomes" id="UP000623681">
    <property type="component" value="Unassembled WGS sequence"/>
</dbReference>
<keyword evidence="3" id="KW-0479">Metal-binding</keyword>
<sequence>MSLKGTETAKNLLASFAGESQARNRYTYYASVAKKQGYLQIAEIFLETAEQEKEHAKRFFKFLAEDYKDEAIEITASYPVSLSTETVDNLKSAAAGENEEWTDLYPKFAEIARKEGFQDVALAYDNISKVENFHEKRYRKLVESIEKGQVFEKDESVLWKCSNCGFIYEGKKAPLKCPACLHDQKYFRILEENY</sequence>
<dbReference type="InterPro" id="IPR052364">
    <property type="entry name" value="Rubrerythrin"/>
</dbReference>
<evidence type="ECO:0000256" key="3">
    <source>
        <dbReference type="ARBA" id="ARBA00022723"/>
    </source>
</evidence>
<keyword evidence="4" id="KW-0249">Electron transport</keyword>
<dbReference type="InterPro" id="IPR009078">
    <property type="entry name" value="Ferritin-like_SF"/>
</dbReference>
<dbReference type="InterPro" id="IPR009040">
    <property type="entry name" value="Ferritin-like_diiron"/>
</dbReference>
<evidence type="ECO:0000256" key="4">
    <source>
        <dbReference type="ARBA" id="ARBA00022982"/>
    </source>
</evidence>
<dbReference type="InterPro" id="IPR012347">
    <property type="entry name" value="Ferritin-like"/>
</dbReference>